<dbReference type="GO" id="GO:0005634">
    <property type="term" value="C:nucleus"/>
    <property type="evidence" value="ECO:0007669"/>
    <property type="project" value="UniProtKB-UniRule"/>
</dbReference>
<reference evidence="6" key="1">
    <citation type="submission" date="2022-07" db="EMBL/GenBank/DDBJ databases">
        <title>Genome Sequence of Physisporinus lineatus.</title>
        <authorList>
            <person name="Buettner E."/>
        </authorList>
    </citation>
    <scope>NUCLEOTIDE SEQUENCE</scope>
    <source>
        <strain evidence="6">VT162</strain>
    </source>
</reference>
<feature type="compositionally biased region" description="Basic and acidic residues" evidence="4">
    <location>
        <begin position="140"/>
        <end position="153"/>
    </location>
</feature>
<dbReference type="SMART" id="SM00398">
    <property type="entry name" value="HMG"/>
    <property type="match status" value="1"/>
</dbReference>
<evidence type="ECO:0000256" key="3">
    <source>
        <dbReference type="PROSITE-ProRule" id="PRU00267"/>
    </source>
</evidence>
<dbReference type="GO" id="GO:0000978">
    <property type="term" value="F:RNA polymerase II cis-regulatory region sequence-specific DNA binding"/>
    <property type="evidence" value="ECO:0007669"/>
    <property type="project" value="TreeGrafter"/>
</dbReference>
<evidence type="ECO:0000256" key="1">
    <source>
        <dbReference type="ARBA" id="ARBA00023125"/>
    </source>
</evidence>
<dbReference type="InterPro" id="IPR036910">
    <property type="entry name" value="HMG_box_dom_sf"/>
</dbReference>
<feature type="compositionally biased region" description="Low complexity" evidence="4">
    <location>
        <begin position="74"/>
        <end position="89"/>
    </location>
</feature>
<keyword evidence="2" id="KW-0804">Transcription</keyword>
<keyword evidence="3" id="KW-0539">Nucleus</keyword>
<gene>
    <name evidence="6" type="ORF">NLI96_g2939</name>
</gene>
<dbReference type="InterPro" id="IPR009071">
    <property type="entry name" value="HMG_box_dom"/>
</dbReference>
<dbReference type="CDD" id="cd01389">
    <property type="entry name" value="HMG-box_ROX1-like"/>
    <property type="match status" value="1"/>
</dbReference>
<keyword evidence="1 3" id="KW-0238">DNA-binding</keyword>
<organism evidence="6 7">
    <name type="scientific">Meripilus lineatus</name>
    <dbReference type="NCBI Taxonomy" id="2056292"/>
    <lineage>
        <taxon>Eukaryota</taxon>
        <taxon>Fungi</taxon>
        <taxon>Dikarya</taxon>
        <taxon>Basidiomycota</taxon>
        <taxon>Agaricomycotina</taxon>
        <taxon>Agaricomycetes</taxon>
        <taxon>Polyporales</taxon>
        <taxon>Meripilaceae</taxon>
        <taxon>Meripilus</taxon>
    </lineage>
</organism>
<name>A0AAD5YLD9_9APHY</name>
<feature type="region of interest" description="Disordered" evidence="4">
    <location>
        <begin position="74"/>
        <end position="110"/>
    </location>
</feature>
<dbReference type="InterPro" id="IPR050140">
    <property type="entry name" value="SRY-related_HMG-box_TF-like"/>
</dbReference>
<feature type="region of interest" description="Disordered" evidence="4">
    <location>
        <begin position="173"/>
        <end position="199"/>
    </location>
</feature>
<keyword evidence="7" id="KW-1185">Reference proteome</keyword>
<evidence type="ECO:0000259" key="5">
    <source>
        <dbReference type="PROSITE" id="PS50118"/>
    </source>
</evidence>
<feature type="region of interest" description="Disordered" evidence="4">
    <location>
        <begin position="123"/>
        <end position="153"/>
    </location>
</feature>
<dbReference type="GO" id="GO:0001228">
    <property type="term" value="F:DNA-binding transcription activator activity, RNA polymerase II-specific"/>
    <property type="evidence" value="ECO:0007669"/>
    <property type="project" value="TreeGrafter"/>
</dbReference>
<evidence type="ECO:0000313" key="6">
    <source>
        <dbReference type="EMBL" id="KAJ3488304.1"/>
    </source>
</evidence>
<proteinExistence type="predicted"/>
<dbReference type="GO" id="GO:0000122">
    <property type="term" value="P:negative regulation of transcription by RNA polymerase II"/>
    <property type="evidence" value="ECO:0007669"/>
    <property type="project" value="TreeGrafter"/>
</dbReference>
<feature type="DNA-binding region" description="HMG box" evidence="3">
    <location>
        <begin position="153"/>
        <end position="233"/>
    </location>
</feature>
<feature type="region of interest" description="Disordered" evidence="4">
    <location>
        <begin position="228"/>
        <end position="298"/>
    </location>
</feature>
<evidence type="ECO:0000256" key="2">
    <source>
        <dbReference type="ARBA" id="ARBA00023163"/>
    </source>
</evidence>
<feature type="compositionally biased region" description="Low complexity" evidence="4">
    <location>
        <begin position="99"/>
        <end position="110"/>
    </location>
</feature>
<dbReference type="AlphaFoldDB" id="A0AAD5YLD9"/>
<sequence>MPVVRTHNQYARTKKLTYVFLLNLTYPLSRLEPRRSPLADLEVATDSPLCPTVAIISPTPRAFTFPPIIKDLPLPSPSSSPFKPDLKPLSTPPPMRTLSPTSTIDSSETSSVYSSSVYSSSVSTVSSQASHRRRRSVASDTERRPKKGDDDYIKRPENAFILFRRKCCEDRQMAEESAHEDPAAAPAKKQRQADLSKMISQQWKSLSAEERAHWEDLAKEKKKEHEQLYPNYVYRPQRVKDKSKGAKKGKGRKDGEGDTEPETMLSFVVPIPAPRNSSNERSHGSNRRAASAPTPPPQYQTVSIPAVYLPSCPSSPALIPRISRRTPLPRYPIPSPEDADPSTHFEYLPNDSFQPTSFQPRPSFDANMTSQPSDSFPIFQFGGQFADRNHGLPLQSLTIPRESTMYTTSNLISPSESVPSGIMSPAESIASSLPSSNGPFTPADALSMSRLSLANPPNEYGECIPDDEIPSATLGFGGYPWHMHETLWSNTDMLTQSDFDLASIPPVEIGLPALQEGDLESEYGQIMEEPEFGSEVTTPDGTTDPFSPLFTLGEFNNCGW</sequence>
<accession>A0AAD5YLD9</accession>
<dbReference type="PANTHER" id="PTHR10270:SF161">
    <property type="entry name" value="SEX-DETERMINING REGION Y PROTEIN"/>
    <property type="match status" value="1"/>
</dbReference>
<dbReference type="PANTHER" id="PTHR10270">
    <property type="entry name" value="SOX TRANSCRIPTION FACTOR"/>
    <property type="match status" value="1"/>
</dbReference>
<evidence type="ECO:0000256" key="4">
    <source>
        <dbReference type="SAM" id="MobiDB-lite"/>
    </source>
</evidence>
<dbReference type="EMBL" id="JANAWD010000070">
    <property type="protein sequence ID" value="KAJ3488304.1"/>
    <property type="molecule type" value="Genomic_DNA"/>
</dbReference>
<feature type="domain" description="HMG box" evidence="5">
    <location>
        <begin position="153"/>
        <end position="233"/>
    </location>
</feature>
<feature type="region of interest" description="Disordered" evidence="4">
    <location>
        <begin position="325"/>
        <end position="372"/>
    </location>
</feature>
<dbReference type="SUPFAM" id="SSF47095">
    <property type="entry name" value="HMG-box"/>
    <property type="match status" value="1"/>
</dbReference>
<feature type="compositionally biased region" description="Basic and acidic residues" evidence="4">
    <location>
        <begin position="173"/>
        <end position="182"/>
    </location>
</feature>
<dbReference type="Proteomes" id="UP001212997">
    <property type="component" value="Unassembled WGS sequence"/>
</dbReference>
<evidence type="ECO:0000313" key="7">
    <source>
        <dbReference type="Proteomes" id="UP001212997"/>
    </source>
</evidence>
<comment type="caution">
    <text evidence="6">The sequence shown here is derived from an EMBL/GenBank/DDBJ whole genome shotgun (WGS) entry which is preliminary data.</text>
</comment>
<dbReference type="Pfam" id="PF00505">
    <property type="entry name" value="HMG_box"/>
    <property type="match status" value="1"/>
</dbReference>
<dbReference type="PROSITE" id="PS50118">
    <property type="entry name" value="HMG_BOX_2"/>
    <property type="match status" value="1"/>
</dbReference>
<dbReference type="Gene3D" id="1.10.30.10">
    <property type="entry name" value="High mobility group box domain"/>
    <property type="match status" value="1"/>
</dbReference>
<feature type="compositionally biased region" description="Polar residues" evidence="4">
    <location>
        <begin position="351"/>
        <end position="372"/>
    </location>
</feature>
<protein>
    <recommendedName>
        <fullName evidence="5">HMG box domain-containing protein</fullName>
    </recommendedName>
</protein>
<dbReference type="GO" id="GO:0030154">
    <property type="term" value="P:cell differentiation"/>
    <property type="evidence" value="ECO:0007669"/>
    <property type="project" value="TreeGrafter"/>
</dbReference>